<accession>A0A5B8V4V9</accession>
<evidence type="ECO:0000259" key="1">
    <source>
        <dbReference type="Pfam" id="PF00534"/>
    </source>
</evidence>
<reference evidence="3 4" key="1">
    <citation type="journal article" date="2017" name="Curr. Microbiol.">
        <title>Mucilaginibacter ginsenosidivorans sp. nov., Isolated from Soil of Ginseng Field.</title>
        <authorList>
            <person name="Kim M.M."/>
            <person name="Siddiqi M.Z."/>
            <person name="Im W.T."/>
        </authorList>
    </citation>
    <scope>NUCLEOTIDE SEQUENCE [LARGE SCALE GENOMIC DNA]</scope>
    <source>
        <strain evidence="3 4">Gsoil 3017</strain>
    </source>
</reference>
<dbReference type="OrthoDB" id="9801573at2"/>
<evidence type="ECO:0000313" key="4">
    <source>
        <dbReference type="Proteomes" id="UP000321479"/>
    </source>
</evidence>
<keyword evidence="4" id="KW-1185">Reference proteome</keyword>
<dbReference type="KEGG" id="mgin:FRZ54_08195"/>
<dbReference type="InterPro" id="IPR001296">
    <property type="entry name" value="Glyco_trans_1"/>
</dbReference>
<dbReference type="GO" id="GO:0016757">
    <property type="term" value="F:glycosyltransferase activity"/>
    <property type="evidence" value="ECO:0007669"/>
    <property type="project" value="InterPro"/>
</dbReference>
<proteinExistence type="predicted"/>
<sequence length="339" mass="37639">MKIAITADAELPVPPALYGGIERIIDMLVSGLMTLGHEVTLFAHRDSNVRCRLVPYGAEGNKAADVVRNTWAVSKTIFGGGFDVLHSFGRLAYLSPLLPLRLPKLMSYQREPTIRQIKRAAGLSAHGSLRFTGCSDYITGQIKPYATAETVYNCIDPARYDLGMPAAGDAPLVFLGRIEPIKGAHTAITIAQKTGRKLVIAGNVPAQEQDYFNTRIRPFLNEQVTYTGPVDDRQKNELLKRGLALLMPIQWNEPFGIVMIEAMACGTPVIGFDRGAVREVVQHGVTGYYGNTMEELTEWVGQVHSLDRKLIRDITEAHFSAGVIVRQYEDLYYRMTRKK</sequence>
<dbReference type="SUPFAM" id="SSF53756">
    <property type="entry name" value="UDP-Glycosyltransferase/glycogen phosphorylase"/>
    <property type="match status" value="1"/>
</dbReference>
<feature type="domain" description="Glycosyltransferase subfamily 4-like N-terminal" evidence="2">
    <location>
        <begin position="18"/>
        <end position="102"/>
    </location>
</feature>
<dbReference type="Proteomes" id="UP000321479">
    <property type="component" value="Chromosome"/>
</dbReference>
<dbReference type="Pfam" id="PF00534">
    <property type="entry name" value="Glycos_transf_1"/>
    <property type="match status" value="1"/>
</dbReference>
<dbReference type="InterPro" id="IPR028098">
    <property type="entry name" value="Glyco_trans_4-like_N"/>
</dbReference>
<dbReference type="PANTHER" id="PTHR12526:SF595">
    <property type="entry name" value="BLL5217 PROTEIN"/>
    <property type="match status" value="1"/>
</dbReference>
<dbReference type="AlphaFoldDB" id="A0A5B8V4V9"/>
<keyword evidence="3" id="KW-0808">Transferase</keyword>
<evidence type="ECO:0000313" key="3">
    <source>
        <dbReference type="EMBL" id="QEC65626.1"/>
    </source>
</evidence>
<feature type="domain" description="Glycosyl transferase family 1" evidence="1">
    <location>
        <begin position="172"/>
        <end position="289"/>
    </location>
</feature>
<organism evidence="3 4">
    <name type="scientific">Mucilaginibacter ginsenosidivorans</name>
    <dbReference type="NCBI Taxonomy" id="398053"/>
    <lineage>
        <taxon>Bacteria</taxon>
        <taxon>Pseudomonadati</taxon>
        <taxon>Bacteroidota</taxon>
        <taxon>Sphingobacteriia</taxon>
        <taxon>Sphingobacteriales</taxon>
        <taxon>Sphingobacteriaceae</taxon>
        <taxon>Mucilaginibacter</taxon>
    </lineage>
</organism>
<gene>
    <name evidence="3" type="ORF">FRZ54_08195</name>
</gene>
<name>A0A5B8V4V9_9SPHI</name>
<evidence type="ECO:0000259" key="2">
    <source>
        <dbReference type="Pfam" id="PF13439"/>
    </source>
</evidence>
<dbReference type="Pfam" id="PF13439">
    <property type="entry name" value="Glyco_transf_4"/>
    <property type="match status" value="1"/>
</dbReference>
<dbReference type="Gene3D" id="3.40.50.2000">
    <property type="entry name" value="Glycogen Phosphorylase B"/>
    <property type="match status" value="2"/>
</dbReference>
<protein>
    <submittedName>
        <fullName evidence="3">Glycosyltransferase family 4 protein</fullName>
    </submittedName>
</protein>
<dbReference type="EMBL" id="CP042436">
    <property type="protein sequence ID" value="QEC65626.1"/>
    <property type="molecule type" value="Genomic_DNA"/>
</dbReference>
<dbReference type="PANTHER" id="PTHR12526">
    <property type="entry name" value="GLYCOSYLTRANSFERASE"/>
    <property type="match status" value="1"/>
</dbReference>